<keyword evidence="2" id="KW-1185">Reference proteome</keyword>
<reference evidence="1" key="1">
    <citation type="submission" date="2020-04" db="EMBL/GenBank/DDBJ databases">
        <authorList>
            <person name="Alioto T."/>
            <person name="Alioto T."/>
            <person name="Gomez Garrido J."/>
        </authorList>
    </citation>
    <scope>NUCLEOTIDE SEQUENCE</scope>
    <source>
        <strain evidence="1">A484AB</strain>
    </source>
</reference>
<sequence length="323" mass="36837">MENNAVESDFGQALGERQTRRVYLITYSQADLGKIANCQAFADCILEAFSQSQGNQKDNTNHPEHWSCCMEEHRDGGKHYHLAIKLSAPRRWKAVKNYVSKKHGIALHFFDQSCGYHVAYKYICKNKPFTDVLHSPGHPNLQEIGSPKTKRAFTQFSDNAKKRRISAPTNNEKIKENLPSSLKPRKLSNIDVSEFIVANDIRSDSELMVVAKTRHSEGEKDLYKFIINKSSKSLSELLDMTWKMNDASKNVQRAKESRISILRTHLESECLPLCNGEWLLCAKQVLHQNGINLYYFASALRQLLERGRQKRLNVLLIGPTNCG</sequence>
<dbReference type="Gene3D" id="3.40.1310.20">
    <property type="match status" value="1"/>
</dbReference>
<protein>
    <submittedName>
        <fullName evidence="1">Uncharacterized protein</fullName>
    </submittedName>
</protein>
<organism evidence="1 2">
    <name type="scientific">Paramuricea clavata</name>
    <name type="common">Red gorgonian</name>
    <name type="synonym">Violescent sea-whip</name>
    <dbReference type="NCBI Taxonomy" id="317549"/>
    <lineage>
        <taxon>Eukaryota</taxon>
        <taxon>Metazoa</taxon>
        <taxon>Cnidaria</taxon>
        <taxon>Anthozoa</taxon>
        <taxon>Octocorallia</taxon>
        <taxon>Malacalcyonacea</taxon>
        <taxon>Plexauridae</taxon>
        <taxon>Paramuricea</taxon>
    </lineage>
</organism>
<gene>
    <name evidence="1" type="ORF">PACLA_8A024146</name>
</gene>
<comment type="caution">
    <text evidence="1">The sequence shown here is derived from an EMBL/GenBank/DDBJ whole genome shotgun (WGS) entry which is preliminary data.</text>
</comment>
<name>A0A7D9JXS9_PARCT</name>
<dbReference type="OrthoDB" id="5957838at2759"/>
<evidence type="ECO:0000313" key="2">
    <source>
        <dbReference type="Proteomes" id="UP001152795"/>
    </source>
</evidence>
<evidence type="ECO:0000313" key="1">
    <source>
        <dbReference type="EMBL" id="CAB4037858.1"/>
    </source>
</evidence>
<accession>A0A7D9JXS9</accession>
<proteinExistence type="predicted"/>
<feature type="non-terminal residue" evidence="1">
    <location>
        <position position="323"/>
    </location>
</feature>
<dbReference type="EMBL" id="CACRXK020023544">
    <property type="protein sequence ID" value="CAB4037858.1"/>
    <property type="molecule type" value="Genomic_DNA"/>
</dbReference>
<dbReference type="Proteomes" id="UP001152795">
    <property type="component" value="Unassembled WGS sequence"/>
</dbReference>
<dbReference type="AlphaFoldDB" id="A0A7D9JXS9"/>